<dbReference type="AlphaFoldDB" id="A0A1N7I812"/>
<dbReference type="STRING" id="112234.SAMN05421768_103201"/>
<dbReference type="EMBL" id="CP033926">
    <property type="protein sequence ID" value="AZB00846.1"/>
    <property type="molecule type" value="Genomic_DNA"/>
</dbReference>
<evidence type="ECO:0000313" key="1">
    <source>
        <dbReference type="EMBL" id="AZB00846.1"/>
    </source>
</evidence>
<dbReference type="KEGG" id="cjt:EG359_15055"/>
<sequence length="53" mass="5824">MKKLNIQQKKLSKKALKKISGGGGPDICMDGFCMERGSNEVQLGLMDRNGYCC</sequence>
<dbReference type="NCBIfam" id="TIGR01847">
    <property type="entry name" value="bacteriocin_sig"/>
    <property type="match status" value="1"/>
</dbReference>
<dbReference type="Proteomes" id="UP000186106">
    <property type="component" value="Unassembled WGS sequence"/>
</dbReference>
<evidence type="ECO:0000313" key="4">
    <source>
        <dbReference type="Proteomes" id="UP000279541"/>
    </source>
</evidence>
<gene>
    <name evidence="1" type="ORF">EG359_15055</name>
    <name evidence="2" type="ORF">SAMN05421768_103201</name>
</gene>
<reference evidence="2 3" key="1">
    <citation type="submission" date="2017-01" db="EMBL/GenBank/DDBJ databases">
        <authorList>
            <person name="Mah S.A."/>
            <person name="Swanson W.J."/>
            <person name="Moy G.W."/>
            <person name="Vacquier V.D."/>
        </authorList>
    </citation>
    <scope>NUCLEOTIDE SEQUENCE [LARGE SCALE GENOMIC DNA]</scope>
    <source>
        <strain evidence="2 3">DSM 16927</strain>
    </source>
</reference>
<proteinExistence type="predicted"/>
<dbReference type="Proteomes" id="UP000279541">
    <property type="component" value="Chromosome"/>
</dbReference>
<protein>
    <submittedName>
        <fullName evidence="1 2">Bacteriocin</fullName>
    </submittedName>
</protein>
<keyword evidence="4" id="KW-1185">Reference proteome</keyword>
<accession>A0A1N7I812</accession>
<evidence type="ECO:0000313" key="3">
    <source>
        <dbReference type="Proteomes" id="UP000186106"/>
    </source>
</evidence>
<dbReference type="EMBL" id="FTNZ01000003">
    <property type="protein sequence ID" value="SIS33199.1"/>
    <property type="molecule type" value="Genomic_DNA"/>
</dbReference>
<organism evidence="2 3">
    <name type="scientific">Chryseobacterium joostei</name>
    <dbReference type="NCBI Taxonomy" id="112234"/>
    <lineage>
        <taxon>Bacteria</taxon>
        <taxon>Pseudomonadati</taxon>
        <taxon>Bacteroidota</taxon>
        <taxon>Flavobacteriia</taxon>
        <taxon>Flavobacteriales</taxon>
        <taxon>Weeksellaceae</taxon>
        <taxon>Chryseobacterium group</taxon>
        <taxon>Chryseobacterium</taxon>
    </lineage>
</organism>
<dbReference type="InterPro" id="IPR010133">
    <property type="entry name" value="Bacteriocin_signal_seq"/>
</dbReference>
<evidence type="ECO:0000313" key="2">
    <source>
        <dbReference type="EMBL" id="SIS33199.1"/>
    </source>
</evidence>
<name>A0A1N7I812_9FLAO</name>
<reference evidence="1 4" key="2">
    <citation type="submission" date="2018-11" db="EMBL/GenBank/DDBJ databases">
        <title>Proposal to divide the Flavobacteriaceae and reorganize its genera based on Amino Acid Identity values calculated from whole genome sequences.</title>
        <authorList>
            <person name="Nicholson A.C."/>
            <person name="Gulvik C.A."/>
            <person name="Whitney A.M."/>
            <person name="Humrighouse B.W."/>
            <person name="Bell M."/>
            <person name="Holmes B."/>
            <person name="Steigerwalt A.G."/>
            <person name="Villarma A."/>
            <person name="Sheth M."/>
            <person name="Batra D."/>
            <person name="Pryor J."/>
            <person name="Bernardet J.-F."/>
            <person name="Hugo C."/>
            <person name="Kampfer P."/>
            <person name="Newman J."/>
            <person name="McQuiston J.R."/>
        </authorList>
    </citation>
    <scope>NUCLEOTIDE SEQUENCE [LARGE SCALE GENOMIC DNA]</scope>
    <source>
        <strain evidence="1 4">DSM 16927</strain>
    </source>
</reference>
<dbReference type="RefSeq" id="WP_123867412.1">
    <property type="nucleotide sequence ID" value="NZ_CAMIMN010000200.1"/>
</dbReference>